<keyword evidence="2 3" id="KW-0732">Signal</keyword>
<evidence type="ECO:0000256" key="2">
    <source>
        <dbReference type="ARBA" id="ARBA00022729"/>
    </source>
</evidence>
<evidence type="ECO:0000313" key="5">
    <source>
        <dbReference type="EMBL" id="KGH26712.1"/>
    </source>
</evidence>
<dbReference type="Proteomes" id="UP000029553">
    <property type="component" value="Unassembled WGS sequence"/>
</dbReference>
<sequence length="373" mass="39209">MQTPLRCAWLLAAGITASLTLHAQENNLTIGASLPLSGSQAEAGKEGLSIMQAQVEAFNKQGGLGGKPLTLKVLDDGYEPQRAASNARQLIQEGALALLNCWGTASCTAMHPEVQQGQTALVGVIAGAGSMRQQPGRFIYPLRASTQAEIAAMLQQMQTIGLRRIAIVHQNDGFGKDSLQIALTAFAAKDLKPVITLAVEASGSNTPDLARQLAALPDLQGVIVLAGASATIGLITMGRQAHVMAPFYNLAAQANRAVVQGLGPHTRGIAFTTLVPSPWKGAVSAIKDYQQLLGHGGMPPASYLGLEVFLNTRTLLDALRKAAPTSSRAGLLTALDAMGEIRYGTMHLRFTPPRTGSSYVGLTMIDASGHFRE</sequence>
<evidence type="ECO:0000256" key="3">
    <source>
        <dbReference type="SAM" id="SignalP"/>
    </source>
</evidence>
<dbReference type="CDD" id="cd06326">
    <property type="entry name" value="PBP1_ABC_ligand_binding-like"/>
    <property type="match status" value="1"/>
</dbReference>
<dbReference type="EMBL" id="AWOR01000068">
    <property type="protein sequence ID" value="KGH26712.1"/>
    <property type="molecule type" value="Genomic_DNA"/>
</dbReference>
<comment type="similarity">
    <text evidence="1">Belongs to the leucine-binding protein family.</text>
</comment>
<dbReference type="Pfam" id="PF13458">
    <property type="entry name" value="Peripla_BP_6"/>
    <property type="match status" value="1"/>
</dbReference>
<dbReference type="RefSeq" id="WP_034373727.1">
    <property type="nucleotide sequence ID" value="NZ_AWOR01000068.1"/>
</dbReference>
<feature type="chain" id="PRO_5001926736" evidence="3">
    <location>
        <begin position="24"/>
        <end position="373"/>
    </location>
</feature>
<dbReference type="SUPFAM" id="SSF53822">
    <property type="entry name" value="Periplasmic binding protein-like I"/>
    <property type="match status" value="1"/>
</dbReference>
<reference evidence="5 6" key="1">
    <citation type="submission" date="2013-09" db="EMBL/GenBank/DDBJ databases">
        <title>High correlation between genotypes and phenotypes of environmental bacteria Comamonas testosteroni strains.</title>
        <authorList>
            <person name="Liu L."/>
            <person name="Zhu W."/>
            <person name="Xia X."/>
            <person name="Xu B."/>
            <person name="Luo M."/>
            <person name="Wang G."/>
        </authorList>
    </citation>
    <scope>NUCLEOTIDE SEQUENCE [LARGE SCALE GENOMIC DNA]</scope>
    <source>
        <strain evidence="5 6">JL40</strain>
    </source>
</reference>
<dbReference type="InterPro" id="IPR028081">
    <property type="entry name" value="Leu-bd"/>
</dbReference>
<name>A0A096HCX6_COMTE</name>
<proteinExistence type="inferred from homology"/>
<dbReference type="InterPro" id="IPR028082">
    <property type="entry name" value="Peripla_BP_I"/>
</dbReference>
<dbReference type="PANTHER" id="PTHR47235:SF1">
    <property type="entry name" value="BLR6548 PROTEIN"/>
    <property type="match status" value="1"/>
</dbReference>
<evidence type="ECO:0000256" key="1">
    <source>
        <dbReference type="ARBA" id="ARBA00010062"/>
    </source>
</evidence>
<dbReference type="AlphaFoldDB" id="A0A096HCX6"/>
<accession>A0A096HCX6</accession>
<comment type="caution">
    <text evidence="5">The sequence shown here is derived from an EMBL/GenBank/DDBJ whole genome shotgun (WGS) entry which is preliminary data.</text>
</comment>
<dbReference type="Gene3D" id="3.40.50.2300">
    <property type="match status" value="2"/>
</dbReference>
<protein>
    <submittedName>
        <fullName evidence="5">ABC transporter substrate-binding protein</fullName>
    </submittedName>
</protein>
<organism evidence="5 6">
    <name type="scientific">Comamonas testosteroni</name>
    <name type="common">Pseudomonas testosteroni</name>
    <dbReference type="NCBI Taxonomy" id="285"/>
    <lineage>
        <taxon>Bacteria</taxon>
        <taxon>Pseudomonadati</taxon>
        <taxon>Pseudomonadota</taxon>
        <taxon>Betaproteobacteria</taxon>
        <taxon>Burkholderiales</taxon>
        <taxon>Comamonadaceae</taxon>
        <taxon>Comamonas</taxon>
    </lineage>
</organism>
<evidence type="ECO:0000259" key="4">
    <source>
        <dbReference type="Pfam" id="PF13458"/>
    </source>
</evidence>
<evidence type="ECO:0000313" key="6">
    <source>
        <dbReference type="Proteomes" id="UP000029553"/>
    </source>
</evidence>
<feature type="signal peptide" evidence="3">
    <location>
        <begin position="1"/>
        <end position="23"/>
    </location>
</feature>
<dbReference type="PANTHER" id="PTHR47235">
    <property type="entry name" value="BLR6548 PROTEIN"/>
    <property type="match status" value="1"/>
</dbReference>
<gene>
    <name evidence="5" type="ORF">P353_21365</name>
</gene>
<feature type="domain" description="Leucine-binding protein" evidence="4">
    <location>
        <begin position="28"/>
        <end position="342"/>
    </location>
</feature>